<dbReference type="InParanoid" id="A0A0Q3FGX4"/>
<proteinExistence type="predicted"/>
<dbReference type="InterPro" id="IPR033872">
    <property type="entry name" value="nsLTP2"/>
</dbReference>
<dbReference type="GO" id="GO:0006869">
    <property type="term" value="P:lipid transport"/>
    <property type="evidence" value="ECO:0007669"/>
    <property type="project" value="InterPro"/>
</dbReference>
<dbReference type="InterPro" id="IPR036312">
    <property type="entry name" value="Bifun_inhib/LTP/seed_sf"/>
</dbReference>
<dbReference type="Gene3D" id="1.10.110.10">
    <property type="entry name" value="Plant lipid-transfer and hydrophobic proteins"/>
    <property type="match status" value="1"/>
</dbReference>
<protein>
    <recommendedName>
        <fullName evidence="6">Bifunctional inhibitor/plant lipid transfer protein/seed storage helical domain-containing protein</fullName>
    </recommendedName>
</protein>
<reference evidence="4" key="3">
    <citation type="submission" date="2018-08" db="UniProtKB">
        <authorList>
            <consortium name="EnsemblPlants"/>
        </authorList>
    </citation>
    <scope>IDENTIFICATION</scope>
    <source>
        <strain evidence="4">cv. Bd21</strain>
    </source>
</reference>
<evidence type="ECO:0000313" key="3">
    <source>
        <dbReference type="EMBL" id="KQJ97364.1"/>
    </source>
</evidence>
<keyword evidence="2" id="KW-0446">Lipid-binding</keyword>
<dbReference type="PANTHER" id="PTHR33214">
    <property type="entry name" value="BIFUNCTIONAL INHIBITOR/LIPID-TRANSFER PROTEIN/SEED STORAGE 2S ALBUMIN SUPERFAMILY PROTEIN"/>
    <property type="match status" value="1"/>
</dbReference>
<evidence type="ECO:0000313" key="5">
    <source>
        <dbReference type="Proteomes" id="UP000008810"/>
    </source>
</evidence>
<reference evidence="3" key="2">
    <citation type="submission" date="2017-06" db="EMBL/GenBank/DDBJ databases">
        <title>WGS assembly of Brachypodium distachyon.</title>
        <authorList>
            <consortium name="The International Brachypodium Initiative"/>
            <person name="Lucas S."/>
            <person name="Harmon-Smith M."/>
            <person name="Lail K."/>
            <person name="Tice H."/>
            <person name="Grimwood J."/>
            <person name="Bruce D."/>
            <person name="Barry K."/>
            <person name="Shu S."/>
            <person name="Lindquist E."/>
            <person name="Wang M."/>
            <person name="Pitluck S."/>
            <person name="Vogel J.P."/>
            <person name="Garvin D.F."/>
            <person name="Mockler T.C."/>
            <person name="Schmutz J."/>
            <person name="Rokhsar D."/>
            <person name="Bevan M.W."/>
        </authorList>
    </citation>
    <scope>NUCLEOTIDE SEQUENCE</scope>
    <source>
        <strain evidence="3">Bd21</strain>
    </source>
</reference>
<keyword evidence="1" id="KW-0813">Transport</keyword>
<dbReference type="Proteomes" id="UP000008810">
    <property type="component" value="Chromosome 3"/>
</dbReference>
<name>A0A0Q3FGX4_BRADI</name>
<reference evidence="3 4" key="1">
    <citation type="journal article" date="2010" name="Nature">
        <title>Genome sequencing and analysis of the model grass Brachypodium distachyon.</title>
        <authorList>
            <consortium name="International Brachypodium Initiative"/>
        </authorList>
    </citation>
    <scope>NUCLEOTIDE SEQUENCE [LARGE SCALE GENOMIC DNA]</scope>
    <source>
        <strain evidence="3 4">Bd21</strain>
    </source>
</reference>
<dbReference type="EMBL" id="CM000882">
    <property type="protein sequence ID" value="KQJ97364.1"/>
    <property type="molecule type" value="Genomic_DNA"/>
</dbReference>
<dbReference type="GO" id="GO:0008289">
    <property type="term" value="F:lipid binding"/>
    <property type="evidence" value="ECO:0007669"/>
    <property type="project" value="UniProtKB-KW"/>
</dbReference>
<evidence type="ECO:0000256" key="2">
    <source>
        <dbReference type="ARBA" id="ARBA00023121"/>
    </source>
</evidence>
<keyword evidence="5" id="KW-1185">Reference proteome</keyword>
<dbReference type="SUPFAM" id="SSF47699">
    <property type="entry name" value="Bifunctional inhibitor/lipid-transfer protein/seed storage 2S albumin"/>
    <property type="match status" value="1"/>
</dbReference>
<dbReference type="AlphaFoldDB" id="A0A0Q3FGX4"/>
<gene>
    <name evidence="3" type="ORF">BRADI_3g30283v3</name>
</gene>
<sequence>MVVAAATAAICNMGKRVVCKPPFIGRAAPCESCCANLRVQERCLCKYVNRGYMKSPNAWETVKACGIPIPWCTMH</sequence>
<accession>A0A0Q3FGX4</accession>
<dbReference type="OrthoDB" id="665742at2759"/>
<organism evidence="3">
    <name type="scientific">Brachypodium distachyon</name>
    <name type="common">Purple false brome</name>
    <name type="synonym">Trachynia distachya</name>
    <dbReference type="NCBI Taxonomy" id="15368"/>
    <lineage>
        <taxon>Eukaryota</taxon>
        <taxon>Viridiplantae</taxon>
        <taxon>Streptophyta</taxon>
        <taxon>Embryophyta</taxon>
        <taxon>Tracheophyta</taxon>
        <taxon>Spermatophyta</taxon>
        <taxon>Magnoliopsida</taxon>
        <taxon>Liliopsida</taxon>
        <taxon>Poales</taxon>
        <taxon>Poaceae</taxon>
        <taxon>BOP clade</taxon>
        <taxon>Pooideae</taxon>
        <taxon>Stipodae</taxon>
        <taxon>Brachypodieae</taxon>
        <taxon>Brachypodium</taxon>
    </lineage>
</organism>
<dbReference type="PANTHER" id="PTHR33214:SF78">
    <property type="entry name" value="BIFUNCTIONAL INHIBITOR_PLANT LIPID TRANSFER PROTEIN_SEED STORAGE HELICAL DOMAIN-CONTAINING PROTEIN"/>
    <property type="match status" value="1"/>
</dbReference>
<evidence type="ECO:0000313" key="4">
    <source>
        <dbReference type="EnsemblPlants" id="KQJ97364"/>
    </source>
</evidence>
<dbReference type="Gramene" id="KQJ97364">
    <property type="protein sequence ID" value="KQJ97364"/>
    <property type="gene ID" value="BRADI_3g30283v3"/>
</dbReference>
<evidence type="ECO:0000256" key="1">
    <source>
        <dbReference type="ARBA" id="ARBA00022448"/>
    </source>
</evidence>
<dbReference type="EnsemblPlants" id="KQJ97364">
    <property type="protein sequence ID" value="KQJ97364"/>
    <property type="gene ID" value="BRADI_3g30283v3"/>
</dbReference>
<evidence type="ECO:0008006" key="6">
    <source>
        <dbReference type="Google" id="ProtNLM"/>
    </source>
</evidence>